<dbReference type="PROSITE" id="PS50162">
    <property type="entry name" value="RECA_2"/>
    <property type="match status" value="1"/>
</dbReference>
<evidence type="ECO:0000256" key="1">
    <source>
        <dbReference type="ARBA" id="ARBA00009391"/>
    </source>
</evidence>
<dbReference type="AlphaFoldDB" id="A0AAQ3L9T9"/>
<evidence type="ECO:0000256" key="3">
    <source>
        <dbReference type="ARBA" id="ARBA00022741"/>
    </source>
</evidence>
<evidence type="ECO:0000259" key="14">
    <source>
        <dbReference type="PROSITE" id="PS50163"/>
    </source>
</evidence>
<keyword evidence="5 10" id="KW-0067">ATP-binding</keyword>
<proteinExistence type="inferred from homology"/>
<dbReference type="SUPFAM" id="SSF54752">
    <property type="entry name" value="RecA protein, C-terminal domain"/>
    <property type="match status" value="1"/>
</dbReference>
<name>A0AAQ3L9T9_9BACT</name>
<organism evidence="15 16">
    <name type="scientific">Rubellicoccus peritrichatus</name>
    <dbReference type="NCBI Taxonomy" id="3080537"/>
    <lineage>
        <taxon>Bacteria</taxon>
        <taxon>Pseudomonadati</taxon>
        <taxon>Verrucomicrobiota</taxon>
        <taxon>Opitutia</taxon>
        <taxon>Puniceicoccales</taxon>
        <taxon>Cerasicoccaceae</taxon>
        <taxon>Rubellicoccus</taxon>
    </lineage>
</organism>
<evidence type="ECO:0000256" key="5">
    <source>
        <dbReference type="ARBA" id="ARBA00022840"/>
    </source>
</evidence>
<feature type="domain" description="RecA family profile 2" evidence="14">
    <location>
        <begin position="210"/>
        <end position="284"/>
    </location>
</feature>
<dbReference type="GO" id="GO:0009432">
    <property type="term" value="P:SOS response"/>
    <property type="evidence" value="ECO:0007669"/>
    <property type="project" value="UniProtKB-UniRule"/>
</dbReference>
<dbReference type="SMART" id="SM00382">
    <property type="entry name" value="AAA"/>
    <property type="match status" value="1"/>
</dbReference>
<dbReference type="EMBL" id="CP136920">
    <property type="protein sequence ID" value="WOO42269.1"/>
    <property type="molecule type" value="Genomic_DNA"/>
</dbReference>
<dbReference type="InterPro" id="IPR049261">
    <property type="entry name" value="RecA-like_C"/>
</dbReference>
<keyword evidence="7 10" id="KW-0233">DNA recombination</keyword>
<dbReference type="GO" id="GO:0006281">
    <property type="term" value="P:DNA repair"/>
    <property type="evidence" value="ECO:0007669"/>
    <property type="project" value="UniProtKB-UniRule"/>
</dbReference>
<protein>
    <recommendedName>
        <fullName evidence="2 10">Protein RecA</fullName>
    </recommendedName>
    <alternativeName>
        <fullName evidence="10 11">Recombinase A</fullName>
    </alternativeName>
</protein>
<evidence type="ECO:0000256" key="10">
    <source>
        <dbReference type="HAMAP-Rule" id="MF_00268"/>
    </source>
</evidence>
<evidence type="ECO:0000313" key="15">
    <source>
        <dbReference type="EMBL" id="WOO42269.1"/>
    </source>
</evidence>
<keyword evidence="3 10" id="KW-0547">Nucleotide-binding</keyword>
<comment type="subcellular location">
    <subcellularLocation>
        <location evidence="10">Cytoplasm</location>
    </subcellularLocation>
</comment>
<keyword evidence="10" id="KW-0963">Cytoplasm</keyword>
<keyword evidence="16" id="KW-1185">Reference proteome</keyword>
<evidence type="ECO:0000313" key="16">
    <source>
        <dbReference type="Proteomes" id="UP001304300"/>
    </source>
</evidence>
<dbReference type="FunFam" id="3.40.50.300:FF:000087">
    <property type="entry name" value="Recombinase RecA"/>
    <property type="match status" value="1"/>
</dbReference>
<dbReference type="PRINTS" id="PR00142">
    <property type="entry name" value="RECA"/>
</dbReference>
<dbReference type="PROSITE" id="PS00321">
    <property type="entry name" value="RECA_1"/>
    <property type="match status" value="1"/>
</dbReference>
<keyword evidence="6 10" id="KW-0238">DNA-binding</keyword>
<dbReference type="GO" id="GO:0006310">
    <property type="term" value="P:DNA recombination"/>
    <property type="evidence" value="ECO:0007669"/>
    <property type="project" value="UniProtKB-UniRule"/>
</dbReference>
<evidence type="ECO:0000259" key="13">
    <source>
        <dbReference type="PROSITE" id="PS50162"/>
    </source>
</evidence>
<evidence type="ECO:0000256" key="9">
    <source>
        <dbReference type="ARBA" id="ARBA00023236"/>
    </source>
</evidence>
<dbReference type="GO" id="GO:0005524">
    <property type="term" value="F:ATP binding"/>
    <property type="evidence" value="ECO:0007669"/>
    <property type="project" value="UniProtKB-UniRule"/>
</dbReference>
<dbReference type="GO" id="GO:0003697">
    <property type="term" value="F:single-stranded DNA binding"/>
    <property type="evidence" value="ECO:0007669"/>
    <property type="project" value="UniProtKB-UniRule"/>
</dbReference>
<keyword evidence="4 10" id="KW-0227">DNA damage</keyword>
<evidence type="ECO:0000256" key="4">
    <source>
        <dbReference type="ARBA" id="ARBA00022763"/>
    </source>
</evidence>
<dbReference type="CDD" id="cd00983">
    <property type="entry name" value="RecA"/>
    <property type="match status" value="1"/>
</dbReference>
<evidence type="ECO:0000256" key="7">
    <source>
        <dbReference type="ARBA" id="ARBA00023172"/>
    </source>
</evidence>
<dbReference type="PANTHER" id="PTHR45900:SF1">
    <property type="entry name" value="MITOCHONDRIAL DNA REPAIR PROTEIN RECA HOMOLOG-RELATED"/>
    <property type="match status" value="1"/>
</dbReference>
<dbReference type="InterPro" id="IPR027417">
    <property type="entry name" value="P-loop_NTPase"/>
</dbReference>
<dbReference type="InterPro" id="IPR020587">
    <property type="entry name" value="RecA_monomer-monomer_interface"/>
</dbReference>
<dbReference type="KEGG" id="puo:RZN69_04150"/>
<feature type="domain" description="RecA family profile 1" evidence="13">
    <location>
        <begin position="46"/>
        <end position="205"/>
    </location>
</feature>
<dbReference type="PROSITE" id="PS50163">
    <property type="entry name" value="RECA_3"/>
    <property type="match status" value="1"/>
</dbReference>
<evidence type="ECO:0000256" key="2">
    <source>
        <dbReference type="ARBA" id="ARBA00015553"/>
    </source>
</evidence>
<feature type="binding site" evidence="10">
    <location>
        <begin position="76"/>
        <end position="83"/>
    </location>
    <ligand>
        <name>ATP</name>
        <dbReference type="ChEBI" id="CHEBI:30616"/>
    </ligand>
</feature>
<keyword evidence="8 10" id="KW-0234">DNA repair</keyword>
<evidence type="ECO:0000256" key="6">
    <source>
        <dbReference type="ARBA" id="ARBA00023125"/>
    </source>
</evidence>
<dbReference type="Pfam" id="PF00154">
    <property type="entry name" value="RecA_N"/>
    <property type="match status" value="1"/>
</dbReference>
<comment type="similarity">
    <text evidence="1 10 12">Belongs to the RecA family.</text>
</comment>
<dbReference type="InterPro" id="IPR003593">
    <property type="entry name" value="AAA+_ATPase"/>
</dbReference>
<dbReference type="NCBIfam" id="TIGR02012">
    <property type="entry name" value="tigrfam_recA"/>
    <property type="match status" value="1"/>
</dbReference>
<dbReference type="RefSeq" id="WP_317834786.1">
    <property type="nucleotide sequence ID" value="NZ_CP136920.1"/>
</dbReference>
<evidence type="ECO:0000256" key="11">
    <source>
        <dbReference type="RuleBase" id="RU000526"/>
    </source>
</evidence>
<dbReference type="Proteomes" id="UP001304300">
    <property type="component" value="Chromosome"/>
</dbReference>
<dbReference type="InterPro" id="IPR023400">
    <property type="entry name" value="RecA_C_sf"/>
</dbReference>
<sequence>MAAASKKTAVVPAGKEGQTLKLAISAINKQFGEGTLMKLGEASKMQVETISTGSVAIDLALGVGGLPKGRIVEIYGPESSGKTTLCLSIIAEAQRKGGNAVFIDVEHALDPKYAKVVGVDLDNLMVSQPESGEDALNIAETLIRSGAVDVVVVDSVAALVSRQELDGQMGDATVGSQARMMSQAMRRLTAAISRSSCLCIFTNQIREKIGVMFGSPETTPGGRALKFFSSIRIDIRRIGQIKATDGKVTGNRTRIKIVKNKVAPPFTDCEFDIMYNEGISRTGSVLDLGIEHKILEKKGSWVSYNGDLVGQGREASKVYLGENPDVMKEIQDKILEKVQVTGGASLGKSGSEGIEKE</sequence>
<keyword evidence="9 10" id="KW-0742">SOS response</keyword>
<accession>A0AAQ3L9T9</accession>
<dbReference type="InterPro" id="IPR049428">
    <property type="entry name" value="RecA-like_N"/>
</dbReference>
<dbReference type="Gene3D" id="3.40.50.300">
    <property type="entry name" value="P-loop containing nucleotide triphosphate hydrolases"/>
    <property type="match status" value="1"/>
</dbReference>
<evidence type="ECO:0000256" key="8">
    <source>
        <dbReference type="ARBA" id="ARBA00023204"/>
    </source>
</evidence>
<dbReference type="HAMAP" id="MF_00268">
    <property type="entry name" value="RecA"/>
    <property type="match status" value="1"/>
</dbReference>
<dbReference type="GO" id="GO:0140664">
    <property type="term" value="F:ATP-dependent DNA damage sensor activity"/>
    <property type="evidence" value="ECO:0007669"/>
    <property type="project" value="InterPro"/>
</dbReference>
<evidence type="ECO:0000256" key="12">
    <source>
        <dbReference type="RuleBase" id="RU004527"/>
    </source>
</evidence>
<gene>
    <name evidence="10 15" type="primary">recA</name>
    <name evidence="15" type="ORF">RZN69_04150</name>
</gene>
<dbReference type="GO" id="GO:0005829">
    <property type="term" value="C:cytosol"/>
    <property type="evidence" value="ECO:0007669"/>
    <property type="project" value="TreeGrafter"/>
</dbReference>
<dbReference type="InterPro" id="IPR020588">
    <property type="entry name" value="RecA_ATP-bd"/>
</dbReference>
<dbReference type="GO" id="GO:0003684">
    <property type="term" value="F:damaged DNA binding"/>
    <property type="evidence" value="ECO:0007669"/>
    <property type="project" value="UniProtKB-UniRule"/>
</dbReference>
<dbReference type="PANTHER" id="PTHR45900">
    <property type="entry name" value="RECA"/>
    <property type="match status" value="1"/>
</dbReference>
<reference evidence="15 16" key="1">
    <citation type="submission" date="2023-10" db="EMBL/GenBank/DDBJ databases">
        <title>Rubellicoccus peritrichatus gen. nov., sp. nov., isolated from an algae of coral reef tank.</title>
        <authorList>
            <person name="Luo J."/>
        </authorList>
    </citation>
    <scope>NUCLEOTIDE SEQUENCE [LARGE SCALE GENOMIC DNA]</scope>
    <source>
        <strain evidence="15 16">CR14</strain>
    </source>
</reference>
<comment type="function">
    <text evidence="10">Can catalyze the hydrolysis of ATP in the presence of single-stranded DNA, the ATP-dependent uptake of single-stranded DNA by duplex DNA, and the ATP-dependent hybridization of homologous single-stranded DNAs. It interacts with LexA causing its activation and leading to its autocatalytic cleavage.</text>
</comment>
<dbReference type="Pfam" id="PF21096">
    <property type="entry name" value="RecA_C"/>
    <property type="match status" value="1"/>
</dbReference>
<dbReference type="SUPFAM" id="SSF52540">
    <property type="entry name" value="P-loop containing nucleoside triphosphate hydrolases"/>
    <property type="match status" value="1"/>
</dbReference>
<dbReference type="InterPro" id="IPR020584">
    <property type="entry name" value="DNA_recomb/repair_RecA_CS"/>
</dbReference>
<dbReference type="InterPro" id="IPR013765">
    <property type="entry name" value="DNA_recomb/repair_RecA"/>
</dbReference>